<dbReference type="GO" id="GO:0032511">
    <property type="term" value="P:late endosome to vacuole transport via multivesicular body sorting pathway"/>
    <property type="evidence" value="ECO:0007669"/>
    <property type="project" value="TreeGrafter"/>
</dbReference>
<evidence type="ECO:0000256" key="2">
    <source>
        <dbReference type="ARBA" id="ARBA00006190"/>
    </source>
</evidence>
<dbReference type="GO" id="GO:0009898">
    <property type="term" value="C:cytoplasmic side of plasma membrane"/>
    <property type="evidence" value="ECO:0007669"/>
    <property type="project" value="TreeGrafter"/>
</dbReference>
<dbReference type="GO" id="GO:0006900">
    <property type="term" value="P:vesicle budding from membrane"/>
    <property type="evidence" value="ECO:0007669"/>
    <property type="project" value="TreeGrafter"/>
</dbReference>
<evidence type="ECO:0000256" key="5">
    <source>
        <dbReference type="SAM" id="MobiDB-lite"/>
    </source>
</evidence>
<evidence type="ECO:0000256" key="1">
    <source>
        <dbReference type="ARBA" id="ARBA00004177"/>
    </source>
</evidence>
<dbReference type="PANTHER" id="PTHR22761:SF10">
    <property type="entry name" value="GH13992P"/>
    <property type="match status" value="1"/>
</dbReference>
<reference evidence="6" key="2">
    <citation type="submission" date="2021-04" db="EMBL/GenBank/DDBJ databases">
        <title>Genome-wide patterns of bracovirus chromosomal integration into multiple host tissues during parasitism.</title>
        <authorList>
            <person name="Chebbi M.A.C."/>
        </authorList>
    </citation>
    <scope>NUCLEOTIDE SEQUENCE</scope>
    <source>
        <tissue evidence="6">Whole body</tissue>
    </source>
</reference>
<gene>
    <name evidence="6" type="ORF">G9C98_008247</name>
</gene>
<sequence length="220" mass="24759">MSFFSNLFGGNKKAAAPTTSEAIQKLRETEEMLMKKQAFLESKIELEQNTAKKAVNKNRRVAMQALKRKKRYEKQLQQIDGTLSTIEMQREALESANTNTTVLQTMKNAADALKSAHQHMDVDQVHDMMDDIAEQQDVAKEISDAISNPVAFGQDLDEDELEQELDDLAQEGLDKELLTITKDHELPDVPATVEPVAPAKTKTKSNEHDADFKELEEWAS</sequence>
<proteinExistence type="inferred from homology"/>
<dbReference type="InterPro" id="IPR005024">
    <property type="entry name" value="Snf7_fam"/>
</dbReference>
<dbReference type="EMBL" id="JAAOIC020000035">
    <property type="protein sequence ID" value="KAG8039604.1"/>
    <property type="molecule type" value="Genomic_DNA"/>
</dbReference>
<keyword evidence="3" id="KW-0967">Endosome</keyword>
<comment type="similarity">
    <text evidence="2">Belongs to the SNF7 family.</text>
</comment>
<comment type="caution">
    <text evidence="6">The sequence shown here is derived from an EMBL/GenBank/DDBJ whole genome shotgun (WGS) entry which is preliminary data.</text>
</comment>
<accession>A0A8J5VBL5</accession>
<feature type="coiled-coil region" evidence="4">
    <location>
        <begin position="62"/>
        <end position="89"/>
    </location>
</feature>
<evidence type="ECO:0000256" key="3">
    <source>
        <dbReference type="ARBA" id="ARBA00022753"/>
    </source>
</evidence>
<comment type="subcellular location">
    <subcellularLocation>
        <location evidence="1">Endosome</location>
    </subcellularLocation>
</comment>
<evidence type="ECO:0000256" key="4">
    <source>
        <dbReference type="SAM" id="Coils"/>
    </source>
</evidence>
<protein>
    <recommendedName>
        <fullName evidence="8">Charged multivesicular body protein 4b</fullName>
    </recommendedName>
</protein>
<evidence type="ECO:0000313" key="6">
    <source>
        <dbReference type="EMBL" id="KAG8039604.1"/>
    </source>
</evidence>
<reference evidence="6" key="1">
    <citation type="submission" date="2020-03" db="EMBL/GenBank/DDBJ databases">
        <authorList>
            <person name="Chebbi M.A."/>
            <person name="Drezen J.M."/>
        </authorList>
    </citation>
    <scope>NUCLEOTIDE SEQUENCE</scope>
    <source>
        <tissue evidence="6">Whole body</tissue>
    </source>
</reference>
<dbReference type="PANTHER" id="PTHR22761">
    <property type="entry name" value="CHARGED MULTIVESICULAR BODY PROTEIN"/>
    <property type="match status" value="1"/>
</dbReference>
<evidence type="ECO:0000313" key="7">
    <source>
        <dbReference type="Proteomes" id="UP000729913"/>
    </source>
</evidence>
<keyword evidence="4" id="KW-0175">Coiled coil</keyword>
<dbReference type="Proteomes" id="UP000729913">
    <property type="component" value="Unassembled WGS sequence"/>
</dbReference>
<dbReference type="GO" id="GO:0005771">
    <property type="term" value="C:multivesicular body"/>
    <property type="evidence" value="ECO:0007669"/>
    <property type="project" value="TreeGrafter"/>
</dbReference>
<dbReference type="AlphaFoldDB" id="A0A8J5VBL5"/>
<dbReference type="GO" id="GO:0000815">
    <property type="term" value="C:ESCRT III complex"/>
    <property type="evidence" value="ECO:0007669"/>
    <property type="project" value="TreeGrafter"/>
</dbReference>
<feature type="compositionally biased region" description="Basic and acidic residues" evidence="5">
    <location>
        <begin position="204"/>
        <end position="220"/>
    </location>
</feature>
<evidence type="ECO:0008006" key="8">
    <source>
        <dbReference type="Google" id="ProtNLM"/>
    </source>
</evidence>
<dbReference type="Pfam" id="PF03357">
    <property type="entry name" value="Snf7"/>
    <property type="match status" value="1"/>
</dbReference>
<dbReference type="OrthoDB" id="5592979at2759"/>
<organism evidence="6 7">
    <name type="scientific">Cotesia typhae</name>
    <dbReference type="NCBI Taxonomy" id="2053667"/>
    <lineage>
        <taxon>Eukaryota</taxon>
        <taxon>Metazoa</taxon>
        <taxon>Ecdysozoa</taxon>
        <taxon>Arthropoda</taxon>
        <taxon>Hexapoda</taxon>
        <taxon>Insecta</taxon>
        <taxon>Pterygota</taxon>
        <taxon>Neoptera</taxon>
        <taxon>Endopterygota</taxon>
        <taxon>Hymenoptera</taxon>
        <taxon>Apocrita</taxon>
        <taxon>Ichneumonoidea</taxon>
        <taxon>Braconidae</taxon>
        <taxon>Microgastrinae</taxon>
        <taxon>Cotesia</taxon>
    </lineage>
</organism>
<feature type="region of interest" description="Disordered" evidence="5">
    <location>
        <begin position="180"/>
        <end position="220"/>
    </location>
</feature>
<name>A0A8J5VBL5_9HYME</name>
<keyword evidence="7" id="KW-1185">Reference proteome</keyword>